<evidence type="ECO:0000256" key="2">
    <source>
        <dbReference type="ARBA" id="ARBA00022679"/>
    </source>
</evidence>
<feature type="transmembrane region" description="Helical" evidence="11">
    <location>
        <begin position="494"/>
        <end position="519"/>
    </location>
</feature>
<comment type="subcellular location">
    <subcellularLocation>
        <location evidence="1">Endomembrane system</location>
        <topology evidence="1">Multi-pass membrane protein</topology>
    </subcellularLocation>
</comment>
<keyword evidence="4 11" id="KW-1133">Transmembrane helix</keyword>
<feature type="transmembrane region" description="Helical" evidence="11">
    <location>
        <begin position="331"/>
        <end position="348"/>
    </location>
</feature>
<comment type="catalytic activity">
    <reaction evidence="10 11">
        <text>L-cysteinyl-[protein] + hexadecanoyl-CoA = S-hexadecanoyl-L-cysteinyl-[protein] + CoA</text>
        <dbReference type="Rhea" id="RHEA:36683"/>
        <dbReference type="Rhea" id="RHEA-COMP:10131"/>
        <dbReference type="Rhea" id="RHEA-COMP:11032"/>
        <dbReference type="ChEBI" id="CHEBI:29950"/>
        <dbReference type="ChEBI" id="CHEBI:57287"/>
        <dbReference type="ChEBI" id="CHEBI:57379"/>
        <dbReference type="ChEBI" id="CHEBI:74151"/>
        <dbReference type="EC" id="2.3.1.225"/>
    </reaction>
</comment>
<evidence type="ECO:0000256" key="5">
    <source>
        <dbReference type="ARBA" id="ARBA00023136"/>
    </source>
</evidence>
<evidence type="ECO:0000256" key="10">
    <source>
        <dbReference type="ARBA" id="ARBA00048048"/>
    </source>
</evidence>
<dbReference type="PANTHER" id="PTHR22883">
    <property type="entry name" value="ZINC FINGER DHHC DOMAIN CONTAINING PROTEIN"/>
    <property type="match status" value="1"/>
</dbReference>
<dbReference type="GO" id="GO:0005794">
    <property type="term" value="C:Golgi apparatus"/>
    <property type="evidence" value="ECO:0007669"/>
    <property type="project" value="TreeGrafter"/>
</dbReference>
<feature type="transmembrane region" description="Helical" evidence="11">
    <location>
        <begin position="448"/>
        <end position="474"/>
    </location>
</feature>
<sequence>MEQNERQPMHATSLSDDHGEVKYKAATFSSIGVPLSEHPATEQHNFATLGQHHHHQQGHLLTPAPFPHPSSSIIRFAASDLSYQPDSLETFDFNAIPSSETTKAIPNHHHHDHQQQHTREQLRQRTLTDESSSIQTSMNQPSSSHEIPHSSGMTTLSNMTSDDSTTLIGQGRSNTYHPPSVSVATHPPHPHHPPALPADASRDARFNATRQSLNRPSNPPLSPPPPSSSPSPSPSPSPHHNTRPSTDGPGPSNSMIPMDTLTRGKTVDLAKKSTVRNYQMFPGRNKFFCGGRLMTSREYWAFLLALVLLIGPSVLFGIFTCPFIWEHIHPAIPIVFAYLFLLSLASMIKTSWTDPGIIPRDLDPFPAMDQPYDDHGSAYGSMWHQGFPTQKQVQIKDNTWTLRYCETCRIYRPPRASHCRQCDNCVETEDHHCIWLNNCIGKRNYRPFFVFITTATLLCLFVIAFSAVHLILIYRDSQDDTSFSAVFNAAPVSFVLAIVCFVLLLMVGGLTLYHCSLILRGITTHEQLRASIMNTKYPSANPYNRGNPVLNMAQVLCRPRPKSYLRRRKFVETEKLYAEQKPSK</sequence>
<feature type="transmembrane region" description="Helical" evidence="11">
    <location>
        <begin position="300"/>
        <end position="325"/>
    </location>
</feature>
<evidence type="ECO:0000256" key="1">
    <source>
        <dbReference type="ARBA" id="ARBA00004127"/>
    </source>
</evidence>
<keyword evidence="7" id="KW-0449">Lipoprotein</keyword>
<feature type="region of interest" description="Disordered" evidence="12">
    <location>
        <begin position="101"/>
        <end position="199"/>
    </location>
</feature>
<evidence type="ECO:0000313" key="14">
    <source>
        <dbReference type="EMBL" id="KAJ8659840.1"/>
    </source>
</evidence>
<evidence type="ECO:0000256" key="8">
    <source>
        <dbReference type="ARBA" id="ARBA00023315"/>
    </source>
</evidence>
<keyword evidence="8 11" id="KW-0012">Acyltransferase</keyword>
<feature type="compositionally biased region" description="Pro residues" evidence="12">
    <location>
        <begin position="217"/>
        <end position="237"/>
    </location>
</feature>
<evidence type="ECO:0000256" key="12">
    <source>
        <dbReference type="SAM" id="MobiDB-lite"/>
    </source>
</evidence>
<feature type="compositionally biased region" description="Polar residues" evidence="12">
    <location>
        <begin position="129"/>
        <end position="176"/>
    </location>
</feature>
<dbReference type="GO" id="GO:0006612">
    <property type="term" value="P:protein targeting to membrane"/>
    <property type="evidence" value="ECO:0007669"/>
    <property type="project" value="TreeGrafter"/>
</dbReference>
<gene>
    <name evidence="14" type="ORF">O0I10_004433</name>
</gene>
<evidence type="ECO:0000259" key="13">
    <source>
        <dbReference type="Pfam" id="PF01529"/>
    </source>
</evidence>
<comment type="caution">
    <text evidence="14">The sequence shown here is derived from an EMBL/GenBank/DDBJ whole genome shotgun (WGS) entry which is preliminary data.</text>
</comment>
<dbReference type="AlphaFoldDB" id="A0AAD7XZ78"/>
<comment type="domain">
    <text evidence="11">The DHHC domain is required for palmitoyltransferase activity.</text>
</comment>
<feature type="compositionally biased region" description="Low complexity" evidence="12">
    <location>
        <begin position="177"/>
        <end position="186"/>
    </location>
</feature>
<dbReference type="PROSITE" id="PS50216">
    <property type="entry name" value="DHHC"/>
    <property type="match status" value="1"/>
</dbReference>
<dbReference type="EMBL" id="JARTCD010000016">
    <property type="protein sequence ID" value="KAJ8659840.1"/>
    <property type="molecule type" value="Genomic_DNA"/>
</dbReference>
<reference evidence="14 15" key="1">
    <citation type="submission" date="2023-03" db="EMBL/GenBank/DDBJ databases">
        <title>Genome sequence of Lichtheimia ornata CBS 291.66.</title>
        <authorList>
            <person name="Mohabir J.T."/>
            <person name="Shea T.P."/>
            <person name="Kurbessoian T."/>
            <person name="Berby B."/>
            <person name="Fontaine J."/>
            <person name="Livny J."/>
            <person name="Gnirke A."/>
            <person name="Stajich J.E."/>
            <person name="Cuomo C.A."/>
        </authorList>
    </citation>
    <scope>NUCLEOTIDE SEQUENCE [LARGE SCALE GENOMIC DNA]</scope>
    <source>
        <strain evidence="14">CBS 291.66</strain>
    </source>
</reference>
<feature type="region of interest" description="Disordered" evidence="12">
    <location>
        <begin position="211"/>
        <end position="259"/>
    </location>
</feature>
<dbReference type="Proteomes" id="UP001234581">
    <property type="component" value="Unassembled WGS sequence"/>
</dbReference>
<keyword evidence="5 11" id="KW-0472">Membrane</keyword>
<evidence type="ECO:0000256" key="11">
    <source>
        <dbReference type="RuleBase" id="RU079119"/>
    </source>
</evidence>
<dbReference type="Pfam" id="PF01529">
    <property type="entry name" value="DHHC"/>
    <property type="match status" value="1"/>
</dbReference>
<evidence type="ECO:0000256" key="6">
    <source>
        <dbReference type="ARBA" id="ARBA00023139"/>
    </source>
</evidence>
<dbReference type="InterPro" id="IPR001594">
    <property type="entry name" value="Palmitoyltrfase_DHHC"/>
</dbReference>
<comment type="similarity">
    <text evidence="9">Belongs to the DHHC palmitoyltransferase family. ERF2/ZDHHC9 subfamily.</text>
</comment>
<keyword evidence="15" id="KW-1185">Reference proteome</keyword>
<keyword evidence="6" id="KW-0564">Palmitate</keyword>
<dbReference type="GO" id="GO:0005783">
    <property type="term" value="C:endoplasmic reticulum"/>
    <property type="evidence" value="ECO:0007669"/>
    <property type="project" value="TreeGrafter"/>
</dbReference>
<dbReference type="InterPro" id="IPR039859">
    <property type="entry name" value="PFA4/ZDH16/20/ERF2-like"/>
</dbReference>
<feature type="compositionally biased region" description="Basic and acidic residues" evidence="12">
    <location>
        <begin position="113"/>
        <end position="128"/>
    </location>
</feature>
<name>A0AAD7XZ78_9FUNG</name>
<evidence type="ECO:0000256" key="7">
    <source>
        <dbReference type="ARBA" id="ARBA00023288"/>
    </source>
</evidence>
<dbReference type="EC" id="2.3.1.225" evidence="11"/>
<evidence type="ECO:0000256" key="4">
    <source>
        <dbReference type="ARBA" id="ARBA00022989"/>
    </source>
</evidence>
<accession>A0AAD7XZ78</accession>
<proteinExistence type="inferred from homology"/>
<dbReference type="GO" id="GO:0019706">
    <property type="term" value="F:protein-cysteine S-palmitoyltransferase activity"/>
    <property type="evidence" value="ECO:0007669"/>
    <property type="project" value="UniProtKB-EC"/>
</dbReference>
<evidence type="ECO:0000256" key="9">
    <source>
        <dbReference type="ARBA" id="ARBA00023463"/>
    </source>
</evidence>
<dbReference type="PANTHER" id="PTHR22883:SF43">
    <property type="entry name" value="PALMITOYLTRANSFERASE APP"/>
    <property type="match status" value="1"/>
</dbReference>
<protein>
    <recommendedName>
        <fullName evidence="11">Palmitoyltransferase</fullName>
        <ecNumber evidence="11">2.3.1.225</ecNumber>
    </recommendedName>
</protein>
<evidence type="ECO:0000313" key="15">
    <source>
        <dbReference type="Proteomes" id="UP001234581"/>
    </source>
</evidence>
<dbReference type="GeneID" id="83211846"/>
<feature type="domain" description="Palmitoyltransferase DHHC" evidence="13">
    <location>
        <begin position="402"/>
        <end position="529"/>
    </location>
</feature>
<keyword evidence="2 11" id="KW-0808">Transferase</keyword>
<organism evidence="14 15">
    <name type="scientific">Lichtheimia ornata</name>
    <dbReference type="NCBI Taxonomy" id="688661"/>
    <lineage>
        <taxon>Eukaryota</taxon>
        <taxon>Fungi</taxon>
        <taxon>Fungi incertae sedis</taxon>
        <taxon>Mucoromycota</taxon>
        <taxon>Mucoromycotina</taxon>
        <taxon>Mucoromycetes</taxon>
        <taxon>Mucorales</taxon>
        <taxon>Lichtheimiaceae</taxon>
        <taxon>Lichtheimia</taxon>
    </lineage>
</organism>
<evidence type="ECO:0000256" key="3">
    <source>
        <dbReference type="ARBA" id="ARBA00022692"/>
    </source>
</evidence>
<dbReference type="RefSeq" id="XP_058344753.1">
    <property type="nucleotide sequence ID" value="XM_058484492.1"/>
</dbReference>
<keyword evidence="3 11" id="KW-0812">Transmembrane</keyword>